<sequence length="153" mass="17491">MKNSTIYLMFIFGIITTVFGLITLSIYVSLFYFSSAIEDLLGITMNFSMTFLFTAVSLTLSGIMIGIYSISRTHSEYYLMWILISFIFSSISLGIQLYEMAVRGPTWLGLELFGELGNRIETMYIVGALFLYNFLLEMINATFLWYEIKGGEK</sequence>
<evidence type="ECO:0000256" key="1">
    <source>
        <dbReference type="SAM" id="Phobius"/>
    </source>
</evidence>
<proteinExistence type="predicted"/>
<protein>
    <submittedName>
        <fullName evidence="2">Uncharacterized protein</fullName>
    </submittedName>
</protein>
<reference evidence="2 3" key="1">
    <citation type="submission" date="2021-03" db="EMBL/GenBank/DDBJ databases">
        <title>Thermosipho ferrireducens sp.nov., an anaerobic thermophilic iron-reducing bacterium isolated from a deep-sea hydrothermal sulfide deposits.</title>
        <authorList>
            <person name="Zeng X."/>
            <person name="Chen Y."/>
            <person name="Shao Z."/>
        </authorList>
    </citation>
    <scope>NUCLEOTIDE SEQUENCE [LARGE SCALE GENOMIC DNA]</scope>
    <source>
        <strain evidence="2 3">JL129W03</strain>
    </source>
</reference>
<keyword evidence="1" id="KW-0472">Membrane</keyword>
<evidence type="ECO:0000313" key="3">
    <source>
        <dbReference type="Proteomes" id="UP000671862"/>
    </source>
</evidence>
<dbReference type="Proteomes" id="UP000671862">
    <property type="component" value="Chromosome"/>
</dbReference>
<feature type="transmembrane region" description="Helical" evidence="1">
    <location>
        <begin position="7"/>
        <end position="33"/>
    </location>
</feature>
<feature type="transmembrane region" description="Helical" evidence="1">
    <location>
        <begin position="123"/>
        <end position="146"/>
    </location>
</feature>
<feature type="transmembrane region" description="Helical" evidence="1">
    <location>
        <begin position="77"/>
        <end position="98"/>
    </location>
</feature>
<name>A0ABX7S682_9BACT</name>
<keyword evidence="1" id="KW-1133">Transmembrane helix</keyword>
<gene>
    <name evidence="2" type="ORF">JYK00_00555</name>
</gene>
<organism evidence="2 3">
    <name type="scientific">Thermosipho ferrireducens</name>
    <dbReference type="NCBI Taxonomy" id="2571116"/>
    <lineage>
        <taxon>Bacteria</taxon>
        <taxon>Thermotogati</taxon>
        <taxon>Thermotogota</taxon>
        <taxon>Thermotogae</taxon>
        <taxon>Thermotogales</taxon>
        <taxon>Fervidobacteriaceae</taxon>
        <taxon>Thermosipho</taxon>
    </lineage>
</organism>
<keyword evidence="1" id="KW-0812">Transmembrane</keyword>
<dbReference type="EMBL" id="CP071446">
    <property type="protein sequence ID" value="QTA38074.1"/>
    <property type="molecule type" value="Genomic_DNA"/>
</dbReference>
<feature type="transmembrane region" description="Helical" evidence="1">
    <location>
        <begin position="45"/>
        <end position="70"/>
    </location>
</feature>
<accession>A0ABX7S682</accession>
<keyword evidence="3" id="KW-1185">Reference proteome</keyword>
<dbReference type="RefSeq" id="WP_207566795.1">
    <property type="nucleotide sequence ID" value="NZ_CP071446.1"/>
</dbReference>
<evidence type="ECO:0000313" key="2">
    <source>
        <dbReference type="EMBL" id="QTA38074.1"/>
    </source>
</evidence>